<dbReference type="EMBL" id="WCHB01000053">
    <property type="protein sequence ID" value="NRO35288.1"/>
    <property type="molecule type" value="Genomic_DNA"/>
</dbReference>
<evidence type="ECO:0000313" key="3">
    <source>
        <dbReference type="Proteomes" id="UP000651333"/>
    </source>
</evidence>
<comment type="caution">
    <text evidence="2">The sequence shown here is derived from an EMBL/GenBank/DDBJ whole genome shotgun (WGS) entry which is preliminary data.</text>
</comment>
<reference evidence="2" key="1">
    <citation type="submission" date="2019-09" db="EMBL/GenBank/DDBJ databases">
        <title>Comparative genomic analysis of Lactobacillus helveticus.</title>
        <authorList>
            <person name="Zhang H."/>
            <person name="Chen Y."/>
            <person name="Zhong Z."/>
        </authorList>
    </citation>
    <scope>NUCLEOTIDE SEQUENCE</scope>
    <source>
        <strain evidence="2">IMAU30003</strain>
    </source>
</reference>
<evidence type="ECO:0000259" key="1">
    <source>
        <dbReference type="Pfam" id="PF00535"/>
    </source>
</evidence>
<feature type="domain" description="Glycosyltransferase 2-like" evidence="1">
    <location>
        <begin position="5"/>
        <end position="156"/>
    </location>
</feature>
<organism evidence="2 3">
    <name type="scientific">Lactobacillus helveticus</name>
    <name type="common">Lactobacillus suntoryeus</name>
    <dbReference type="NCBI Taxonomy" id="1587"/>
    <lineage>
        <taxon>Bacteria</taxon>
        <taxon>Bacillati</taxon>
        <taxon>Bacillota</taxon>
        <taxon>Bacilli</taxon>
        <taxon>Lactobacillales</taxon>
        <taxon>Lactobacillaceae</taxon>
        <taxon>Lactobacillus</taxon>
    </lineage>
</organism>
<dbReference type="Gene3D" id="3.90.550.10">
    <property type="entry name" value="Spore Coat Polysaccharide Biosynthesis Protein SpsA, Chain A"/>
    <property type="match status" value="1"/>
</dbReference>
<dbReference type="InterPro" id="IPR001173">
    <property type="entry name" value="Glyco_trans_2-like"/>
</dbReference>
<dbReference type="InterPro" id="IPR050834">
    <property type="entry name" value="Glycosyltransf_2"/>
</dbReference>
<name>A0A9Q5C2F6_LACHE</name>
<dbReference type="Pfam" id="PF00535">
    <property type="entry name" value="Glycos_transf_2"/>
    <property type="match status" value="1"/>
</dbReference>
<dbReference type="RefSeq" id="WP_173007240.1">
    <property type="nucleotide sequence ID" value="NZ_WCHB01000053.1"/>
</dbReference>
<evidence type="ECO:0000313" key="2">
    <source>
        <dbReference type="EMBL" id="NRO35288.1"/>
    </source>
</evidence>
<dbReference type="PANTHER" id="PTHR43685">
    <property type="entry name" value="GLYCOSYLTRANSFERASE"/>
    <property type="match status" value="1"/>
</dbReference>
<proteinExistence type="predicted"/>
<dbReference type="AlphaFoldDB" id="A0A9Q5C2F6"/>
<sequence length="302" mass="35017">MSIGVVIVTYNRIEKLKIALKSFENQTLLPSYIVVVNNASTDKTVDFLKVWKEKETSFSKYVINLSENLGGSGGFYTGLKYAQTLNSDWIWVSDDDAFPDKDALKNAKRFLNKKYSAVCGAVINNGKIDLSHRRKLNFKWCKVISKDIPKKAYSQQKFELDSFSYVGTIINKQKLRMIGLPRKGYFIWMDDTEHSLRLRTVGKIICVPSVKIYHNTGKEQGVSWKAYYGVRNEADMYRRNLPKRYFLYFCYFGLLKVKINNLLGRHKQFNVLAKKAYIDALHRKQGLDSTYKPGWKSAEYKK</sequence>
<dbReference type="Proteomes" id="UP000651333">
    <property type="component" value="Unassembled WGS sequence"/>
</dbReference>
<dbReference type="InterPro" id="IPR029044">
    <property type="entry name" value="Nucleotide-diphossugar_trans"/>
</dbReference>
<accession>A0A9Q5C2F6</accession>
<dbReference type="PANTHER" id="PTHR43685:SF2">
    <property type="entry name" value="GLYCOSYLTRANSFERASE 2-LIKE DOMAIN-CONTAINING PROTEIN"/>
    <property type="match status" value="1"/>
</dbReference>
<protein>
    <submittedName>
        <fullName evidence="2">Galactofuranosyltransferase GlfT1</fullName>
    </submittedName>
</protein>
<gene>
    <name evidence="2" type="ORF">IMAU30003_01538</name>
</gene>
<dbReference type="SUPFAM" id="SSF53448">
    <property type="entry name" value="Nucleotide-diphospho-sugar transferases"/>
    <property type="match status" value="1"/>
</dbReference>